<sequence length="244" mass="28320">MINQFQKPRYILLAESIIELIQSDYFPIDSLLPTEPELCKKFNVSRYTLRESMKLLREMGLIESRQGFGITVLSKERKNHYQMKMDAIPDLWEFVENSQLKIVNKGKIFAGEALANIPNSQNNDEWIVIEATRAIDRVTPIAWKHIYIKPKFKNIIKKLGKEKVPIYSMIEKEFGIQTIRVQQEMSALTIPNSAAESLGLEKNSIGFQITRYYFDELDQVFVVTVSIYPPNRFNYKTELVLSSS</sequence>
<proteinExistence type="predicted"/>
<evidence type="ECO:0000256" key="3">
    <source>
        <dbReference type="ARBA" id="ARBA00023163"/>
    </source>
</evidence>
<dbReference type="InterPro" id="IPR011663">
    <property type="entry name" value="UTRA"/>
</dbReference>
<evidence type="ECO:0000259" key="4">
    <source>
        <dbReference type="PROSITE" id="PS50949"/>
    </source>
</evidence>
<dbReference type="OrthoDB" id="7363114at2"/>
<dbReference type="Gene3D" id="1.10.10.10">
    <property type="entry name" value="Winged helix-like DNA-binding domain superfamily/Winged helix DNA-binding domain"/>
    <property type="match status" value="1"/>
</dbReference>
<dbReference type="RefSeq" id="WP_084285246.1">
    <property type="nucleotide sequence ID" value="NZ_FWXJ01000014.1"/>
</dbReference>
<evidence type="ECO:0000256" key="1">
    <source>
        <dbReference type="ARBA" id="ARBA00023015"/>
    </source>
</evidence>
<evidence type="ECO:0000256" key="2">
    <source>
        <dbReference type="ARBA" id="ARBA00023125"/>
    </source>
</evidence>
<evidence type="ECO:0000313" key="5">
    <source>
        <dbReference type="EMBL" id="SMC74562.1"/>
    </source>
</evidence>
<dbReference type="AlphaFoldDB" id="A0A1W2BPH0"/>
<dbReference type="PRINTS" id="PR00035">
    <property type="entry name" value="HTHGNTR"/>
</dbReference>
<dbReference type="GO" id="GO:0003677">
    <property type="term" value="F:DNA binding"/>
    <property type="evidence" value="ECO:0007669"/>
    <property type="project" value="UniProtKB-KW"/>
</dbReference>
<dbReference type="PANTHER" id="PTHR44846">
    <property type="entry name" value="MANNOSYL-D-GLYCERATE TRANSPORT/METABOLISM SYSTEM REPRESSOR MNGR-RELATED"/>
    <property type="match status" value="1"/>
</dbReference>
<dbReference type="SUPFAM" id="SSF46785">
    <property type="entry name" value="Winged helix' DNA-binding domain"/>
    <property type="match status" value="1"/>
</dbReference>
<dbReference type="InterPro" id="IPR036390">
    <property type="entry name" value="WH_DNA-bd_sf"/>
</dbReference>
<keyword evidence="3" id="KW-0804">Transcription</keyword>
<gene>
    <name evidence="5" type="ORF">SAMN06296008_11463</name>
</gene>
<dbReference type="InterPro" id="IPR050679">
    <property type="entry name" value="Bact_HTH_transcr_reg"/>
</dbReference>
<dbReference type="CDD" id="cd07377">
    <property type="entry name" value="WHTH_GntR"/>
    <property type="match status" value="1"/>
</dbReference>
<dbReference type="SUPFAM" id="SSF64288">
    <property type="entry name" value="Chorismate lyase-like"/>
    <property type="match status" value="1"/>
</dbReference>
<dbReference type="STRING" id="1938817.SAMN06296008_11463"/>
<dbReference type="PANTHER" id="PTHR44846:SF1">
    <property type="entry name" value="MANNOSYL-D-GLYCERATE TRANSPORT_METABOLISM SYSTEM REPRESSOR MNGR-RELATED"/>
    <property type="match status" value="1"/>
</dbReference>
<dbReference type="SMART" id="SM00866">
    <property type="entry name" value="UTRA"/>
    <property type="match status" value="1"/>
</dbReference>
<organism evidence="5 6">
    <name type="scientific">Polynucleobacter kasalickyi</name>
    <dbReference type="NCBI Taxonomy" id="1938817"/>
    <lineage>
        <taxon>Bacteria</taxon>
        <taxon>Pseudomonadati</taxon>
        <taxon>Pseudomonadota</taxon>
        <taxon>Betaproteobacteria</taxon>
        <taxon>Burkholderiales</taxon>
        <taxon>Burkholderiaceae</taxon>
        <taxon>Polynucleobacter</taxon>
    </lineage>
</organism>
<dbReference type="InterPro" id="IPR036388">
    <property type="entry name" value="WH-like_DNA-bd_sf"/>
</dbReference>
<dbReference type="SMART" id="SM00345">
    <property type="entry name" value="HTH_GNTR"/>
    <property type="match status" value="1"/>
</dbReference>
<dbReference type="Proteomes" id="UP000192708">
    <property type="component" value="Unassembled WGS sequence"/>
</dbReference>
<keyword evidence="2" id="KW-0238">DNA-binding</keyword>
<keyword evidence="1" id="KW-0805">Transcription regulation</keyword>
<dbReference type="Pfam" id="PF00392">
    <property type="entry name" value="GntR"/>
    <property type="match status" value="1"/>
</dbReference>
<dbReference type="Gene3D" id="3.40.1410.10">
    <property type="entry name" value="Chorismate lyase-like"/>
    <property type="match status" value="1"/>
</dbReference>
<dbReference type="GO" id="GO:0003700">
    <property type="term" value="F:DNA-binding transcription factor activity"/>
    <property type="evidence" value="ECO:0007669"/>
    <property type="project" value="InterPro"/>
</dbReference>
<dbReference type="Pfam" id="PF07702">
    <property type="entry name" value="UTRA"/>
    <property type="match status" value="1"/>
</dbReference>
<keyword evidence="6" id="KW-1185">Reference proteome</keyword>
<dbReference type="PROSITE" id="PS50949">
    <property type="entry name" value="HTH_GNTR"/>
    <property type="match status" value="1"/>
</dbReference>
<evidence type="ECO:0000313" key="6">
    <source>
        <dbReference type="Proteomes" id="UP000192708"/>
    </source>
</evidence>
<dbReference type="InterPro" id="IPR000524">
    <property type="entry name" value="Tscrpt_reg_HTH_GntR"/>
</dbReference>
<reference evidence="5 6" key="1">
    <citation type="submission" date="2017-04" db="EMBL/GenBank/DDBJ databases">
        <authorList>
            <person name="Afonso C.L."/>
            <person name="Miller P.J."/>
            <person name="Scott M.A."/>
            <person name="Spackman E."/>
            <person name="Goraichik I."/>
            <person name="Dimitrov K.M."/>
            <person name="Suarez D.L."/>
            <person name="Swayne D.E."/>
        </authorList>
    </citation>
    <scope>NUCLEOTIDE SEQUENCE [LARGE SCALE GENOMIC DNA]</scope>
    <source>
        <strain evidence="5 6">VK13</strain>
    </source>
</reference>
<name>A0A1W2BPH0_9BURK</name>
<dbReference type="GO" id="GO:0045892">
    <property type="term" value="P:negative regulation of DNA-templated transcription"/>
    <property type="evidence" value="ECO:0007669"/>
    <property type="project" value="TreeGrafter"/>
</dbReference>
<protein>
    <submittedName>
        <fullName evidence="5">Transcriptional regulator, GntR family</fullName>
    </submittedName>
</protein>
<dbReference type="EMBL" id="FWXJ01000014">
    <property type="protein sequence ID" value="SMC74562.1"/>
    <property type="molecule type" value="Genomic_DNA"/>
</dbReference>
<accession>A0A1W2BPH0</accession>
<dbReference type="InterPro" id="IPR028978">
    <property type="entry name" value="Chorismate_lyase_/UTRA_dom_sf"/>
</dbReference>
<feature type="domain" description="HTH gntR-type" evidence="4">
    <location>
        <begin position="7"/>
        <end position="75"/>
    </location>
</feature>